<keyword evidence="2" id="KW-1185">Reference proteome</keyword>
<evidence type="ECO:0000313" key="2">
    <source>
        <dbReference type="Proteomes" id="UP000636709"/>
    </source>
</evidence>
<sequence>MTTPIEHDEMSSIREKMASFLMYQVIDRKGEFYCDNPGI</sequence>
<evidence type="ECO:0000313" key="1">
    <source>
        <dbReference type="EMBL" id="KAF8646337.1"/>
    </source>
</evidence>
<gene>
    <name evidence="1" type="ORF">HU200_065914</name>
</gene>
<dbReference type="Proteomes" id="UP000636709">
    <property type="component" value="Unassembled WGS sequence"/>
</dbReference>
<dbReference type="OrthoDB" id="690405at2759"/>
<reference evidence="1" key="1">
    <citation type="submission" date="2020-07" db="EMBL/GenBank/DDBJ databases">
        <title>Genome sequence and genetic diversity analysis of an under-domesticated orphan crop, white fonio (Digitaria exilis).</title>
        <authorList>
            <person name="Bennetzen J.L."/>
            <person name="Chen S."/>
            <person name="Ma X."/>
            <person name="Wang X."/>
            <person name="Yssel A.E.J."/>
            <person name="Chaluvadi S.R."/>
            <person name="Johnson M."/>
            <person name="Gangashetty P."/>
            <person name="Hamidou F."/>
            <person name="Sanogo M.D."/>
            <person name="Zwaenepoel A."/>
            <person name="Wallace J."/>
            <person name="Van De Peer Y."/>
            <person name="Van Deynze A."/>
        </authorList>
    </citation>
    <scope>NUCLEOTIDE SEQUENCE</scope>
    <source>
        <tissue evidence="1">Leaves</tissue>
    </source>
</reference>
<protein>
    <submittedName>
        <fullName evidence="1">Uncharacterized protein</fullName>
    </submittedName>
</protein>
<comment type="caution">
    <text evidence="1">The sequence shown here is derived from an EMBL/GenBank/DDBJ whole genome shotgun (WGS) entry which is preliminary data.</text>
</comment>
<dbReference type="AlphaFoldDB" id="A0A835A352"/>
<name>A0A835A352_9POAL</name>
<accession>A0A835A352</accession>
<dbReference type="EMBL" id="JACEFO010002902">
    <property type="protein sequence ID" value="KAF8646337.1"/>
    <property type="molecule type" value="Genomic_DNA"/>
</dbReference>
<proteinExistence type="predicted"/>
<organism evidence="1 2">
    <name type="scientific">Digitaria exilis</name>
    <dbReference type="NCBI Taxonomy" id="1010633"/>
    <lineage>
        <taxon>Eukaryota</taxon>
        <taxon>Viridiplantae</taxon>
        <taxon>Streptophyta</taxon>
        <taxon>Embryophyta</taxon>
        <taxon>Tracheophyta</taxon>
        <taxon>Spermatophyta</taxon>
        <taxon>Magnoliopsida</taxon>
        <taxon>Liliopsida</taxon>
        <taxon>Poales</taxon>
        <taxon>Poaceae</taxon>
        <taxon>PACMAD clade</taxon>
        <taxon>Panicoideae</taxon>
        <taxon>Panicodae</taxon>
        <taxon>Paniceae</taxon>
        <taxon>Anthephorinae</taxon>
        <taxon>Digitaria</taxon>
    </lineage>
</organism>